<sequence length="273" mass="28147">MKGNPNNMFSKLHQSYSHPFHLSHDDSKYPPAGAGNGGGTGAADGASIEVVRRPRGRPPGSKNKAKQSVIVSREPNPAMNPNVLEIPGGNDLVEAICDFSRRRNIGICVLNGSGSVSNITLRQLSSTPGAIVTFHGIFDILSLSATVLPPTTSYNVPNTFSISLAGPQGQVIGGFVAGSLVAADTVFIVAATFNNPSYHQLAGVAEERRNSLSSGRDGEGQSPQFSGGGGDCTGHGGGGSESCGVSMYSCQDGSGSDVIWAPTARPPPPQLPY</sequence>
<dbReference type="InterPro" id="IPR014476">
    <property type="entry name" value="AHL15-29"/>
</dbReference>
<keyword evidence="3" id="KW-0805">Transcription regulation</keyword>
<evidence type="ECO:0000256" key="5">
    <source>
        <dbReference type="ARBA" id="ARBA00023163"/>
    </source>
</evidence>
<dbReference type="GO" id="GO:0005634">
    <property type="term" value="C:nucleus"/>
    <property type="evidence" value="ECO:0007669"/>
    <property type="project" value="UniProtKB-SubCell"/>
</dbReference>
<dbReference type="CDD" id="cd11378">
    <property type="entry name" value="DUF296"/>
    <property type="match status" value="1"/>
</dbReference>
<dbReference type="PANTHER" id="PTHR31100">
    <property type="entry name" value="AT-HOOK MOTIF NUCLEAR-LOCALIZED PROTEIN 15"/>
    <property type="match status" value="1"/>
</dbReference>
<evidence type="ECO:0000259" key="8">
    <source>
        <dbReference type="PROSITE" id="PS51742"/>
    </source>
</evidence>
<comment type="caution">
    <text evidence="9">The sequence shown here is derived from an EMBL/GenBank/DDBJ whole genome shotgun (WGS) entry which is preliminary data.</text>
</comment>
<evidence type="ECO:0000256" key="7">
    <source>
        <dbReference type="SAM" id="MobiDB-lite"/>
    </source>
</evidence>
<organism evidence="9 10">
    <name type="scientific">Hibiscus syriacus</name>
    <name type="common">Rose of Sharon</name>
    <dbReference type="NCBI Taxonomy" id="106335"/>
    <lineage>
        <taxon>Eukaryota</taxon>
        <taxon>Viridiplantae</taxon>
        <taxon>Streptophyta</taxon>
        <taxon>Embryophyta</taxon>
        <taxon>Tracheophyta</taxon>
        <taxon>Spermatophyta</taxon>
        <taxon>Magnoliopsida</taxon>
        <taxon>eudicotyledons</taxon>
        <taxon>Gunneridae</taxon>
        <taxon>Pentapetalae</taxon>
        <taxon>rosids</taxon>
        <taxon>malvids</taxon>
        <taxon>Malvales</taxon>
        <taxon>Malvaceae</taxon>
        <taxon>Malvoideae</taxon>
        <taxon>Hibiscus</taxon>
    </lineage>
</organism>
<dbReference type="AlphaFoldDB" id="A0A6A3BEP6"/>
<dbReference type="FunFam" id="3.30.1330.80:FF:000006">
    <property type="entry name" value="AT-hook motif nuclear-localized protein"/>
    <property type="match status" value="1"/>
</dbReference>
<dbReference type="OrthoDB" id="782346at2759"/>
<keyword evidence="10" id="KW-1185">Reference proteome</keyword>
<comment type="function">
    <text evidence="1">Transcription factor that specifically binds AT-rich DNA sequences related to the nuclear matrix attachment regions (MARs).</text>
</comment>
<dbReference type="Gene3D" id="3.30.1330.80">
    <property type="entry name" value="Hypothetical protein, similar to alpha- acetolactate decarboxylase, domain 2"/>
    <property type="match status" value="1"/>
</dbReference>
<evidence type="ECO:0000313" key="10">
    <source>
        <dbReference type="Proteomes" id="UP000436088"/>
    </source>
</evidence>
<proteinExistence type="predicted"/>
<dbReference type="PANTHER" id="PTHR31100:SF69">
    <property type="entry name" value="AT-HOOK MOTIF NUCLEAR-LOCALIZED PROTEIN 17-RELATED"/>
    <property type="match status" value="1"/>
</dbReference>
<feature type="region of interest" description="Disordered" evidence="7">
    <location>
        <begin position="18"/>
        <end position="69"/>
    </location>
</feature>
<accession>A0A6A3BEP6</accession>
<evidence type="ECO:0000313" key="9">
    <source>
        <dbReference type="EMBL" id="KAE8714371.1"/>
    </source>
</evidence>
<dbReference type="PROSITE" id="PS51742">
    <property type="entry name" value="PPC"/>
    <property type="match status" value="1"/>
</dbReference>
<dbReference type="Pfam" id="PF03479">
    <property type="entry name" value="PCC"/>
    <property type="match status" value="1"/>
</dbReference>
<evidence type="ECO:0000256" key="1">
    <source>
        <dbReference type="ARBA" id="ARBA00003687"/>
    </source>
</evidence>
<comment type="subcellular location">
    <subcellularLocation>
        <location evidence="2">Nucleus</location>
    </subcellularLocation>
</comment>
<evidence type="ECO:0000256" key="2">
    <source>
        <dbReference type="ARBA" id="ARBA00004123"/>
    </source>
</evidence>
<keyword evidence="5" id="KW-0804">Transcription</keyword>
<protein>
    <submittedName>
        <fullName evidence="9">AT-hook motif nuclear-localized protein 17</fullName>
    </submittedName>
</protein>
<feature type="region of interest" description="Disordered" evidence="7">
    <location>
        <begin position="205"/>
        <end position="240"/>
    </location>
</feature>
<dbReference type="GO" id="GO:0003680">
    <property type="term" value="F:minor groove of adenine-thymine-rich DNA binding"/>
    <property type="evidence" value="ECO:0007669"/>
    <property type="project" value="InterPro"/>
</dbReference>
<name>A0A6A3BEP6_HIBSY</name>
<gene>
    <name evidence="9" type="ORF">F3Y22_tig00110198pilonHSYRG00256</name>
</gene>
<dbReference type="InterPro" id="IPR005175">
    <property type="entry name" value="PPC_dom"/>
</dbReference>
<evidence type="ECO:0000256" key="6">
    <source>
        <dbReference type="ARBA" id="ARBA00023242"/>
    </source>
</evidence>
<dbReference type="EMBL" id="VEPZ02000872">
    <property type="protein sequence ID" value="KAE8714371.1"/>
    <property type="molecule type" value="Genomic_DNA"/>
</dbReference>
<reference evidence="9" key="1">
    <citation type="submission" date="2019-09" db="EMBL/GenBank/DDBJ databases">
        <title>Draft genome information of white flower Hibiscus syriacus.</title>
        <authorList>
            <person name="Kim Y.-M."/>
        </authorList>
    </citation>
    <scope>NUCLEOTIDE SEQUENCE [LARGE SCALE GENOMIC DNA]</scope>
    <source>
        <strain evidence="9">YM2019G1</strain>
    </source>
</reference>
<evidence type="ECO:0000256" key="4">
    <source>
        <dbReference type="ARBA" id="ARBA00023125"/>
    </source>
</evidence>
<dbReference type="GO" id="GO:0003700">
    <property type="term" value="F:DNA-binding transcription factor activity"/>
    <property type="evidence" value="ECO:0007669"/>
    <property type="project" value="TreeGrafter"/>
</dbReference>
<keyword evidence="6" id="KW-0539">Nucleus</keyword>
<dbReference type="SUPFAM" id="SSF117856">
    <property type="entry name" value="AF0104/ALDC/Ptd012-like"/>
    <property type="match status" value="1"/>
</dbReference>
<keyword evidence="4" id="KW-0238">DNA-binding</keyword>
<feature type="compositionally biased region" description="Gly residues" evidence="7">
    <location>
        <begin position="226"/>
        <end position="240"/>
    </location>
</feature>
<dbReference type="Proteomes" id="UP000436088">
    <property type="component" value="Unassembled WGS sequence"/>
</dbReference>
<evidence type="ECO:0000256" key="3">
    <source>
        <dbReference type="ARBA" id="ARBA00023015"/>
    </source>
</evidence>
<feature type="domain" description="PPC" evidence="8">
    <location>
        <begin position="76"/>
        <end position="215"/>
    </location>
</feature>